<dbReference type="Gene3D" id="3.60.15.10">
    <property type="entry name" value="Ribonuclease Z/Hydroxyacylglutathione hydrolase-like"/>
    <property type="match status" value="1"/>
</dbReference>
<dbReference type="PANTHER" id="PTHR42663">
    <property type="entry name" value="HYDROLASE C777.06C-RELATED-RELATED"/>
    <property type="match status" value="1"/>
</dbReference>
<evidence type="ECO:0000313" key="3">
    <source>
        <dbReference type="Proteomes" id="UP001140094"/>
    </source>
</evidence>
<proteinExistence type="predicted"/>
<dbReference type="AlphaFoldDB" id="A0A9W8I3E8"/>
<dbReference type="OrthoDB" id="341300at2759"/>
<accession>A0A9W8I3E8</accession>
<protein>
    <recommendedName>
        <fullName evidence="1">Metallo-beta-lactamase domain-containing protein</fullName>
    </recommendedName>
</protein>
<sequence length="301" mass="33380">MHIQSGSPAAQVKRVIFMGTGTSGAVPNVTCLTSTGRNCRVCKLSMTPEGSKNRRRNTSLLVCADHPDGRQRNILIDCGKSFYDSALNVFVKNDIRTIDAVLLTHGHADAFLGIDDLRQWTVLQKHSIPIYCDQSTLDTVSGAFPYLVDMQKASNGGGVASLDFRIIEDFSKPFVCEGVTFQPLRVEHGTYSDGSVFYFNGFRFDDVSYISDCSKIPAKTRPLISGSKLLILDALRPRSHISHFGYYDAIDEIRQLKPDRALLTGFCHDMEHSEMEQLASQFKDSEGLVADPAYDGLRIEL</sequence>
<feature type="domain" description="Metallo-beta-lactamase" evidence="1">
    <location>
        <begin position="56"/>
        <end position="266"/>
    </location>
</feature>
<dbReference type="SMART" id="SM00849">
    <property type="entry name" value="Lactamase_B"/>
    <property type="match status" value="1"/>
</dbReference>
<dbReference type="EMBL" id="JANBUO010000133">
    <property type="protein sequence ID" value="KAJ2807151.1"/>
    <property type="molecule type" value="Genomic_DNA"/>
</dbReference>
<evidence type="ECO:0000259" key="1">
    <source>
        <dbReference type="SMART" id="SM00849"/>
    </source>
</evidence>
<name>A0A9W8I3E8_9FUNG</name>
<gene>
    <name evidence="2" type="ORF">H4R20_001397</name>
</gene>
<dbReference type="InterPro" id="IPR001279">
    <property type="entry name" value="Metallo-B-lactamas"/>
</dbReference>
<dbReference type="SUPFAM" id="SSF56281">
    <property type="entry name" value="Metallo-hydrolase/oxidoreductase"/>
    <property type="match status" value="1"/>
</dbReference>
<dbReference type="Proteomes" id="UP001140094">
    <property type="component" value="Unassembled WGS sequence"/>
</dbReference>
<keyword evidence="3" id="KW-1185">Reference proteome</keyword>
<comment type="caution">
    <text evidence="2">The sequence shown here is derived from an EMBL/GenBank/DDBJ whole genome shotgun (WGS) entry which is preliminary data.</text>
</comment>
<organism evidence="2 3">
    <name type="scientific">Coemansia guatemalensis</name>
    <dbReference type="NCBI Taxonomy" id="2761395"/>
    <lineage>
        <taxon>Eukaryota</taxon>
        <taxon>Fungi</taxon>
        <taxon>Fungi incertae sedis</taxon>
        <taxon>Zoopagomycota</taxon>
        <taxon>Kickxellomycotina</taxon>
        <taxon>Kickxellomycetes</taxon>
        <taxon>Kickxellales</taxon>
        <taxon>Kickxellaceae</taxon>
        <taxon>Coemansia</taxon>
    </lineage>
</organism>
<reference evidence="2" key="1">
    <citation type="submission" date="2022-07" db="EMBL/GenBank/DDBJ databases">
        <title>Phylogenomic reconstructions and comparative analyses of Kickxellomycotina fungi.</title>
        <authorList>
            <person name="Reynolds N.K."/>
            <person name="Stajich J.E."/>
            <person name="Barry K."/>
            <person name="Grigoriev I.V."/>
            <person name="Crous P."/>
            <person name="Smith M.E."/>
        </authorList>
    </citation>
    <scope>NUCLEOTIDE SEQUENCE</scope>
    <source>
        <strain evidence="2">NRRL 1565</strain>
    </source>
</reference>
<dbReference type="Pfam" id="PF12706">
    <property type="entry name" value="Lactamase_B_2"/>
    <property type="match status" value="1"/>
</dbReference>
<evidence type="ECO:0000313" key="2">
    <source>
        <dbReference type="EMBL" id="KAJ2807151.1"/>
    </source>
</evidence>
<dbReference type="CDD" id="cd16279">
    <property type="entry name" value="metallo-hydrolase-like_MBL-fold"/>
    <property type="match status" value="1"/>
</dbReference>
<dbReference type="InterPro" id="IPR036866">
    <property type="entry name" value="RibonucZ/Hydroxyglut_hydro"/>
</dbReference>
<dbReference type="PANTHER" id="PTHR42663:SF6">
    <property type="entry name" value="HYDROLASE C777.06C-RELATED"/>
    <property type="match status" value="1"/>
</dbReference>